<evidence type="ECO:0000256" key="2">
    <source>
        <dbReference type="SAM" id="MobiDB-lite"/>
    </source>
</evidence>
<accession>A0AAE4GB03</accession>
<feature type="domain" description="KfrA N-terminal DNA-binding" evidence="3">
    <location>
        <begin position="8"/>
        <end position="109"/>
    </location>
</feature>
<comment type="caution">
    <text evidence="4">The sequence shown here is derived from an EMBL/GenBank/DDBJ whole genome shotgun (WGS) entry which is preliminary data.</text>
</comment>
<dbReference type="InterPro" id="IPR021104">
    <property type="entry name" value="KfrA_DNA-bd_N"/>
</dbReference>
<evidence type="ECO:0000256" key="1">
    <source>
        <dbReference type="SAM" id="Coils"/>
    </source>
</evidence>
<dbReference type="AlphaFoldDB" id="A0AAE4GB03"/>
<keyword evidence="4" id="KW-0238">DNA-binding</keyword>
<gene>
    <name evidence="4" type="ORF">RJN63_19945</name>
</gene>
<evidence type="ECO:0000259" key="3">
    <source>
        <dbReference type="Pfam" id="PF11740"/>
    </source>
</evidence>
<feature type="coiled-coil region" evidence="1">
    <location>
        <begin position="139"/>
        <end position="230"/>
    </location>
</feature>
<reference evidence="4" key="1">
    <citation type="submission" date="2023-02" db="EMBL/GenBank/DDBJ databases">
        <title>Description of Herbaspirillum huttiense subsp. nephrolepsisexaltata and Herbaspirillum huttiense subsp. lycopersicon.</title>
        <authorList>
            <person name="Poudel M."/>
            <person name="Sharma A."/>
            <person name="Goss E."/>
            <person name="Tapia J.H."/>
            <person name="Harmon C.M."/>
            <person name="Jones J.B."/>
        </authorList>
    </citation>
    <scope>NUCLEOTIDE SEQUENCE</scope>
    <source>
        <strain evidence="4">NC40101</strain>
    </source>
</reference>
<sequence length="353" mass="39978">MARTGLYKSEVKKARDSLLALGRHPSVDAVRVELGNTGSKTTIHKYLKELEEEEGGQGQPRSISEALQDLVERLAVQLQEEARAEVKAVRAETENVTARLAQELALLKAAHGEQGLRLDQTQKALIAERAAHEKTREERQEQTAMARTLEVKLAALQERLAENEQHRQSLEEKHQHARDALEHYRSAAKDQRDQDQRRHEQQLQTLQAELRQLRQDAVVRQEDVTRLNQEGVRLIAELSHARQALAEQHTLATRREQQMEVLQEQASAKRVLEAQLAARNEALTQLQARVISAEEEAASARRQWQQGERDLAATRARLETHEALLKEWRSHSTAEQEKQAAPPAPKEPGTDPG</sequence>
<dbReference type="Pfam" id="PF11740">
    <property type="entry name" value="KfrA_N"/>
    <property type="match status" value="1"/>
</dbReference>
<keyword evidence="1" id="KW-0175">Coiled coil</keyword>
<feature type="coiled-coil region" evidence="1">
    <location>
        <begin position="269"/>
        <end position="303"/>
    </location>
</feature>
<dbReference type="RefSeq" id="WP_310835719.1">
    <property type="nucleotide sequence ID" value="NZ_JAVLSM010000001.1"/>
</dbReference>
<organism evidence="4">
    <name type="scientific">Herbaspirillum huttiense subsp. nephrolepidis</name>
    <dbReference type="NCBI Taxonomy" id="3075126"/>
    <lineage>
        <taxon>Bacteria</taxon>
        <taxon>Pseudomonadati</taxon>
        <taxon>Pseudomonadota</taxon>
        <taxon>Betaproteobacteria</taxon>
        <taxon>Burkholderiales</taxon>
        <taxon>Oxalobacteraceae</taxon>
        <taxon>Herbaspirillum</taxon>
    </lineage>
</organism>
<name>A0AAE4GB03_9BURK</name>
<proteinExistence type="predicted"/>
<protein>
    <submittedName>
        <fullName evidence="4">DNA-binding protein</fullName>
    </submittedName>
</protein>
<feature type="compositionally biased region" description="Basic and acidic residues" evidence="2">
    <location>
        <begin position="322"/>
        <end position="338"/>
    </location>
</feature>
<dbReference type="EMBL" id="JAVRAA010000011">
    <property type="protein sequence ID" value="MDT0339118.1"/>
    <property type="molecule type" value="Genomic_DNA"/>
</dbReference>
<feature type="region of interest" description="Disordered" evidence="2">
    <location>
        <begin position="322"/>
        <end position="353"/>
    </location>
</feature>
<dbReference type="GO" id="GO:0003677">
    <property type="term" value="F:DNA binding"/>
    <property type="evidence" value="ECO:0007669"/>
    <property type="project" value="UniProtKB-KW"/>
</dbReference>
<evidence type="ECO:0000313" key="4">
    <source>
        <dbReference type="EMBL" id="MDT0339118.1"/>
    </source>
</evidence>